<sequence>MIDFTGKSAIITGGANGIGKATAELLANLGAQIVIFDQEAPLEKSEIKNIVMDLSDLGACKESVASAQETLGKVDILVNIAGVSIPNLILDLDQNKYHRTLAVNLHAPVYLMHLVGAIMAKQSYGRIVNLTSVQGSTTEPMALAYGISKAALESATRTAAIEFAEFGILVNAVAPGFVSTRMSIYDGEDELESDWFKSIYLENKRLPIARAAQPIDIAKSIAWLVSDSNTYVTGQTLSVDGGMSARF</sequence>
<evidence type="ECO:0000313" key="5">
    <source>
        <dbReference type="EMBL" id="CAB4731045.1"/>
    </source>
</evidence>
<protein>
    <submittedName>
        <fullName evidence="7">Unannotated protein</fullName>
    </submittedName>
</protein>
<dbReference type="PRINTS" id="PR00081">
    <property type="entry name" value="GDHRDH"/>
</dbReference>
<evidence type="ECO:0000313" key="7">
    <source>
        <dbReference type="EMBL" id="CAB4825628.1"/>
    </source>
</evidence>
<dbReference type="CDD" id="cd05233">
    <property type="entry name" value="SDR_c"/>
    <property type="match status" value="1"/>
</dbReference>
<evidence type="ECO:0000313" key="3">
    <source>
        <dbReference type="EMBL" id="CAB4342848.1"/>
    </source>
</evidence>
<dbReference type="EMBL" id="CAFBNH010000008">
    <property type="protein sequence ID" value="CAB4951649.1"/>
    <property type="molecule type" value="Genomic_DNA"/>
</dbReference>
<dbReference type="EMBL" id="CAEZZW010000008">
    <property type="protein sequence ID" value="CAB4786321.1"/>
    <property type="molecule type" value="Genomic_DNA"/>
</dbReference>
<dbReference type="InterPro" id="IPR036291">
    <property type="entry name" value="NAD(P)-bd_dom_sf"/>
</dbReference>
<evidence type="ECO:0000313" key="9">
    <source>
        <dbReference type="EMBL" id="CAB4951649.1"/>
    </source>
</evidence>
<evidence type="ECO:0000313" key="8">
    <source>
        <dbReference type="EMBL" id="CAB4874476.1"/>
    </source>
</evidence>
<dbReference type="GO" id="GO:0016616">
    <property type="term" value="F:oxidoreductase activity, acting on the CH-OH group of donors, NAD or NADP as acceptor"/>
    <property type="evidence" value="ECO:0007669"/>
    <property type="project" value="TreeGrafter"/>
</dbReference>
<proteinExistence type="inferred from homology"/>
<dbReference type="Pfam" id="PF13561">
    <property type="entry name" value="adh_short_C2"/>
    <property type="match status" value="1"/>
</dbReference>
<dbReference type="PANTHER" id="PTHR42760">
    <property type="entry name" value="SHORT-CHAIN DEHYDROGENASES/REDUCTASES FAMILY MEMBER"/>
    <property type="match status" value="1"/>
</dbReference>
<accession>A0A6J6ZZ06</accession>
<dbReference type="InterPro" id="IPR002347">
    <property type="entry name" value="SDR_fam"/>
</dbReference>
<dbReference type="SUPFAM" id="SSF51735">
    <property type="entry name" value="NAD(P)-binding Rossmann-fold domains"/>
    <property type="match status" value="1"/>
</dbReference>
<dbReference type="PANTHER" id="PTHR42760:SF133">
    <property type="entry name" value="3-OXOACYL-[ACYL-CARRIER-PROTEIN] REDUCTASE"/>
    <property type="match status" value="1"/>
</dbReference>
<dbReference type="EMBL" id="CAEZYM010000012">
    <property type="protein sequence ID" value="CAB4731045.1"/>
    <property type="molecule type" value="Genomic_DNA"/>
</dbReference>
<dbReference type="EMBL" id="CAEZXO010000007">
    <property type="protein sequence ID" value="CAB4698505.1"/>
    <property type="molecule type" value="Genomic_DNA"/>
</dbReference>
<dbReference type="Gene3D" id="3.40.50.720">
    <property type="entry name" value="NAD(P)-binding Rossmann-like Domain"/>
    <property type="match status" value="1"/>
</dbReference>
<dbReference type="PRINTS" id="PR00080">
    <property type="entry name" value="SDRFAMILY"/>
</dbReference>
<dbReference type="EMBL" id="CAESAE010000007">
    <property type="protein sequence ID" value="CAB4342848.1"/>
    <property type="molecule type" value="Genomic_DNA"/>
</dbReference>
<dbReference type="AlphaFoldDB" id="A0A6J6ZZ06"/>
<evidence type="ECO:0000313" key="4">
    <source>
        <dbReference type="EMBL" id="CAB4698505.1"/>
    </source>
</evidence>
<name>A0A6J6ZZ06_9ZZZZ</name>
<evidence type="ECO:0000313" key="6">
    <source>
        <dbReference type="EMBL" id="CAB4786321.1"/>
    </source>
</evidence>
<comment type="similarity">
    <text evidence="1">Belongs to the short-chain dehydrogenases/reductases (SDR) family.</text>
</comment>
<reference evidence="7" key="1">
    <citation type="submission" date="2020-05" db="EMBL/GenBank/DDBJ databases">
        <authorList>
            <person name="Chiriac C."/>
            <person name="Salcher M."/>
            <person name="Ghai R."/>
            <person name="Kavagutti S V."/>
        </authorList>
    </citation>
    <scope>NUCLEOTIDE SEQUENCE</scope>
</reference>
<dbReference type="EMBL" id="CAFBLD010000009">
    <property type="protein sequence ID" value="CAB4874476.1"/>
    <property type="molecule type" value="Genomic_DNA"/>
</dbReference>
<evidence type="ECO:0000256" key="1">
    <source>
        <dbReference type="ARBA" id="ARBA00006484"/>
    </source>
</evidence>
<gene>
    <name evidence="4" type="ORF">UFOPK2510_01161</name>
    <name evidence="5" type="ORF">UFOPK2718_01245</name>
    <name evidence="6" type="ORF">UFOPK2936_01313</name>
    <name evidence="7" type="ORF">UFOPK3174_00538</name>
    <name evidence="8" type="ORF">UFOPK3328_01266</name>
    <name evidence="9" type="ORF">UFOPK3779_01252</name>
    <name evidence="10" type="ORF">UFOPK3913_00663</name>
    <name evidence="3" type="ORF">UFOPK4107_01180</name>
    <name evidence="11" type="ORF">UFOPK4403_00927</name>
</gene>
<dbReference type="EMBL" id="CAFBOC010000006">
    <property type="protein sequence ID" value="CAB4973916.1"/>
    <property type="molecule type" value="Genomic_DNA"/>
</dbReference>
<evidence type="ECO:0000313" key="11">
    <source>
        <dbReference type="EMBL" id="CAB5073420.1"/>
    </source>
</evidence>
<dbReference type="FunFam" id="3.40.50.720:FF:000084">
    <property type="entry name" value="Short-chain dehydrogenase reductase"/>
    <property type="match status" value="1"/>
</dbReference>
<evidence type="ECO:0000313" key="10">
    <source>
        <dbReference type="EMBL" id="CAB4973916.1"/>
    </source>
</evidence>
<keyword evidence="2" id="KW-0560">Oxidoreductase</keyword>
<dbReference type="EMBL" id="CAFBQX010000005">
    <property type="protein sequence ID" value="CAB5073420.1"/>
    <property type="molecule type" value="Genomic_DNA"/>
</dbReference>
<organism evidence="7">
    <name type="scientific">freshwater metagenome</name>
    <dbReference type="NCBI Taxonomy" id="449393"/>
    <lineage>
        <taxon>unclassified sequences</taxon>
        <taxon>metagenomes</taxon>
        <taxon>ecological metagenomes</taxon>
    </lineage>
</organism>
<evidence type="ECO:0000256" key="2">
    <source>
        <dbReference type="ARBA" id="ARBA00023002"/>
    </source>
</evidence>
<dbReference type="EMBL" id="CAFABH010000006">
    <property type="protein sequence ID" value="CAB4825628.1"/>
    <property type="molecule type" value="Genomic_DNA"/>
</dbReference>